<feature type="transmembrane region" description="Helical" evidence="1">
    <location>
        <begin position="113"/>
        <end position="131"/>
    </location>
</feature>
<keyword evidence="1" id="KW-0472">Membrane</keyword>
<feature type="transmembrane region" description="Helical" evidence="1">
    <location>
        <begin position="137"/>
        <end position="157"/>
    </location>
</feature>
<proteinExistence type="predicted"/>
<reference evidence="2" key="1">
    <citation type="submission" date="2017-09" db="EMBL/GenBank/DDBJ databases">
        <title>Complete Genome Sequence of ansamitocin-producing Bacterium Actinosynnema pretiosum X47.</title>
        <authorList>
            <person name="Cao G."/>
            <person name="Zong G."/>
            <person name="Zhong C."/>
            <person name="Fu J."/>
        </authorList>
    </citation>
    <scope>NUCLEOTIDE SEQUENCE [LARGE SCALE GENOMIC DNA]</scope>
    <source>
        <strain evidence="2">X47</strain>
    </source>
</reference>
<feature type="transmembrane region" description="Helical" evidence="1">
    <location>
        <begin position="83"/>
        <end position="106"/>
    </location>
</feature>
<evidence type="ECO:0000313" key="2">
    <source>
        <dbReference type="EMBL" id="ATE56954.1"/>
    </source>
</evidence>
<keyword evidence="3" id="KW-1185">Reference proteome</keyword>
<feature type="transmembrane region" description="Helical" evidence="1">
    <location>
        <begin position="169"/>
        <end position="191"/>
    </location>
</feature>
<evidence type="ECO:0000256" key="1">
    <source>
        <dbReference type="SAM" id="Phobius"/>
    </source>
</evidence>
<dbReference type="EMBL" id="CP023445">
    <property type="protein sequence ID" value="ATE56954.1"/>
    <property type="molecule type" value="Genomic_DNA"/>
</dbReference>
<name>A0A290ZD92_9PSEU</name>
<feature type="transmembrane region" description="Helical" evidence="1">
    <location>
        <begin position="197"/>
        <end position="218"/>
    </location>
</feature>
<feature type="transmembrane region" description="Helical" evidence="1">
    <location>
        <begin position="33"/>
        <end position="63"/>
    </location>
</feature>
<gene>
    <name evidence="2" type="ORF">CNX65_29735</name>
</gene>
<evidence type="ECO:0000313" key="3">
    <source>
        <dbReference type="Proteomes" id="UP000218505"/>
    </source>
</evidence>
<organism evidence="2 3">
    <name type="scientific">Actinosynnema pretiosum</name>
    <dbReference type="NCBI Taxonomy" id="42197"/>
    <lineage>
        <taxon>Bacteria</taxon>
        <taxon>Bacillati</taxon>
        <taxon>Actinomycetota</taxon>
        <taxon>Actinomycetes</taxon>
        <taxon>Pseudonocardiales</taxon>
        <taxon>Pseudonocardiaceae</taxon>
        <taxon>Actinosynnema</taxon>
    </lineage>
</organism>
<sequence>MLPTTLVLFGLSWWLGLHLLARDPRAPLLRRSAAGLLAHAVALAVQPAPALLLALPAVAWTGALACGLGPRWDRVWAWTAPPLLAAAWFFPPIVLPPLVFALVLHVRGGPPRPLLAVATTTFGLGTALLVGDLLPEPVLLLAIGVDLLLLGVLVVAADAFDGGEAFRAGLLRSLLVSTATAALFAAQVALLAPSRPLLFGVIATAIAVQALAGPLAALADRVALPGAAAQRAELRAAAESLSKRAPLPVAELPAADLAKLTRRALSHYGDLGRLVASPLTALPVVDARLAARGAPDQPLERAAELKALLREGIRRLKPADGEFGTSDEWRHYNALHFYYVVGLRPHSARTKRENLDPVARQALAWFATQVPERTLHNWQTAGAKLIAADLAALSAQVTRS</sequence>
<dbReference type="KEGG" id="apre:CNX65_29735"/>
<protein>
    <submittedName>
        <fullName evidence="2">Uncharacterized protein</fullName>
    </submittedName>
</protein>
<keyword evidence="1" id="KW-0812">Transmembrane</keyword>
<accession>A0A290ZD92</accession>
<keyword evidence="1" id="KW-1133">Transmembrane helix</keyword>
<dbReference type="RefSeq" id="WP_096496698.1">
    <property type="nucleotide sequence ID" value="NZ_CP023445.1"/>
</dbReference>
<dbReference type="Proteomes" id="UP000218505">
    <property type="component" value="Chromosome"/>
</dbReference>
<dbReference type="AlphaFoldDB" id="A0A290ZD92"/>